<evidence type="ECO:0000313" key="2">
    <source>
        <dbReference type="Proteomes" id="UP000037505"/>
    </source>
</evidence>
<proteinExistence type="predicted"/>
<evidence type="ECO:0000313" key="1">
    <source>
        <dbReference type="EMBL" id="KNG87863.1"/>
    </source>
</evidence>
<dbReference type="AlphaFoldDB" id="A0A0L1J8X3"/>
<evidence type="ECO:0008006" key="3">
    <source>
        <dbReference type="Google" id="ProtNLM"/>
    </source>
</evidence>
<dbReference type="Gene3D" id="2.60.120.330">
    <property type="entry name" value="B-lactam Antibiotic, Isopenicillin N Synthase, Chain"/>
    <property type="match status" value="2"/>
</dbReference>
<dbReference type="GeneID" id="26805685"/>
<dbReference type="InterPro" id="IPR010856">
    <property type="entry name" value="Gig2-like"/>
</dbReference>
<dbReference type="Proteomes" id="UP000037505">
    <property type="component" value="Unassembled WGS sequence"/>
</dbReference>
<dbReference type="EMBL" id="JNOM01000067">
    <property type="protein sequence ID" value="KNG87863.1"/>
    <property type="molecule type" value="Genomic_DNA"/>
</dbReference>
<dbReference type="PANTHER" id="PTHR30613">
    <property type="entry name" value="UNCHARACTERIZED PROTEIN YBIU-RELATED"/>
    <property type="match status" value="1"/>
</dbReference>
<reference evidence="1 2" key="1">
    <citation type="submission" date="2014-06" db="EMBL/GenBank/DDBJ databases">
        <title>The Genome of the Aflatoxigenic Filamentous Fungus Aspergillus nomius.</title>
        <authorList>
            <person name="Moore M.G."/>
            <person name="Shannon B.M."/>
            <person name="Brian M.M."/>
        </authorList>
    </citation>
    <scope>NUCLEOTIDE SEQUENCE [LARGE SCALE GENOMIC DNA]</scope>
    <source>
        <strain evidence="1 2">NRRL 13137</strain>
    </source>
</reference>
<dbReference type="InterPro" id="IPR027443">
    <property type="entry name" value="IPNS-like_sf"/>
</dbReference>
<gene>
    <name evidence="1" type="ORF">ANOM_003881</name>
</gene>
<accession>A0A0L1J8X3</accession>
<dbReference type="PANTHER" id="PTHR30613:SF1">
    <property type="entry name" value="DUF1479 DOMAIN PROTEIN (AFU_ORTHOLOGUE AFUA_5G09280)"/>
    <property type="match status" value="1"/>
</dbReference>
<organism evidence="1 2">
    <name type="scientific">Aspergillus nomiae NRRL (strain ATCC 15546 / NRRL 13137 / CBS 260.88 / M93)</name>
    <dbReference type="NCBI Taxonomy" id="1509407"/>
    <lineage>
        <taxon>Eukaryota</taxon>
        <taxon>Fungi</taxon>
        <taxon>Dikarya</taxon>
        <taxon>Ascomycota</taxon>
        <taxon>Pezizomycotina</taxon>
        <taxon>Eurotiomycetes</taxon>
        <taxon>Eurotiomycetidae</taxon>
        <taxon>Eurotiales</taxon>
        <taxon>Aspergillaceae</taxon>
        <taxon>Aspergillus</taxon>
        <taxon>Aspergillus subgen. Circumdati</taxon>
    </lineage>
</organism>
<dbReference type="RefSeq" id="XP_015408786.1">
    <property type="nucleotide sequence ID" value="XM_015549138.1"/>
</dbReference>
<sequence length="248" mass="26875">MTFVKTPVRAFTSPYSLSKVVQPSSTQHRCRIMANMTDLTEQPSNRAEGSIASAFASLSNQSIDLPARLLRLKQDISRGNGDAILDGWHRLLERVADDKLAQWDSHMIPEIEFSAIKSNNGNLPDHAKQALKERGPIIVRGIVSPGEALAWKQRIRDYVSVNPSATGFPGDSSVLYIPAAPLCEPLPPPDFPGGVGESQHKHRGTLDDLSDRGKRAMGCLKFDAPISGSPGQQAAARLANTILGFDVD</sequence>
<dbReference type="Pfam" id="PF07350">
    <property type="entry name" value="Gig2-like"/>
    <property type="match status" value="1"/>
</dbReference>
<protein>
    <recommendedName>
        <fullName evidence="3">DUF1479 domain protein</fullName>
    </recommendedName>
</protein>
<dbReference type="SUPFAM" id="SSF51197">
    <property type="entry name" value="Clavaminate synthase-like"/>
    <property type="match status" value="2"/>
</dbReference>
<dbReference type="STRING" id="1509407.A0A0L1J8X3"/>
<keyword evidence="2" id="KW-1185">Reference proteome</keyword>
<comment type="caution">
    <text evidence="1">The sequence shown here is derived from an EMBL/GenBank/DDBJ whole genome shotgun (WGS) entry which is preliminary data.</text>
</comment>
<name>A0A0L1J8X3_ASPN3</name>